<evidence type="ECO:0000256" key="1">
    <source>
        <dbReference type="ARBA" id="ARBA00004123"/>
    </source>
</evidence>
<evidence type="ECO:0000313" key="9">
    <source>
        <dbReference type="Proteomes" id="UP000030645"/>
    </source>
</evidence>
<evidence type="ECO:0000256" key="3">
    <source>
        <dbReference type="ARBA" id="ARBA00022771"/>
    </source>
</evidence>
<evidence type="ECO:0000256" key="2">
    <source>
        <dbReference type="ARBA" id="ARBA00022723"/>
    </source>
</evidence>
<keyword evidence="4" id="KW-0862">Zinc</keyword>
<accession>W9R5D5</accession>
<dbReference type="Proteomes" id="UP000030645">
    <property type="component" value="Unassembled WGS sequence"/>
</dbReference>
<keyword evidence="9" id="KW-1185">Reference proteome</keyword>
<feature type="compositionally biased region" description="Low complexity" evidence="6">
    <location>
        <begin position="68"/>
        <end position="78"/>
    </location>
</feature>
<evidence type="ECO:0000259" key="7">
    <source>
        <dbReference type="Pfam" id="PF05699"/>
    </source>
</evidence>
<dbReference type="GO" id="GO:0005634">
    <property type="term" value="C:nucleus"/>
    <property type="evidence" value="ECO:0007669"/>
    <property type="project" value="UniProtKB-SubCell"/>
</dbReference>
<dbReference type="PANTHER" id="PTHR46481:SF10">
    <property type="entry name" value="ZINC FINGER BED DOMAIN-CONTAINING PROTEIN 39"/>
    <property type="match status" value="1"/>
</dbReference>
<dbReference type="InterPro" id="IPR008906">
    <property type="entry name" value="HATC_C_dom"/>
</dbReference>
<dbReference type="PANTHER" id="PTHR46481">
    <property type="entry name" value="ZINC FINGER BED DOMAIN-CONTAINING PROTEIN 4"/>
    <property type="match status" value="1"/>
</dbReference>
<feature type="domain" description="HAT C-terminal dimerisation" evidence="7">
    <location>
        <begin position="161"/>
        <end position="228"/>
    </location>
</feature>
<sequence>MASSGYGGDIPIDAQFNIEEGQFPNVFQTQESQTMERVADETANPTLGGRTRGRGRNGGGIGGRGGEANSSASASVASSKKKCKRTSAVWEHFNTFEEVNNNGRFHEVTLKLSGTYYPTSPLALGELLRMLSKKKKKTTTTQSQEESGNGSSSRGGGGFNELMAYLSEGLVIDNSEMFDLVEWWRARALTWPILTRLAMDIFSIPVSTVAAEQAFSTTARILKERRNAL</sequence>
<dbReference type="SUPFAM" id="SSF53098">
    <property type="entry name" value="Ribonuclease H-like"/>
    <property type="match status" value="1"/>
</dbReference>
<keyword evidence="2" id="KW-0479">Metal-binding</keyword>
<feature type="region of interest" description="Disordered" evidence="6">
    <location>
        <begin position="133"/>
        <end position="155"/>
    </location>
</feature>
<dbReference type="EMBL" id="KE344611">
    <property type="protein sequence ID" value="EXB70683.1"/>
    <property type="molecule type" value="Genomic_DNA"/>
</dbReference>
<evidence type="ECO:0000256" key="5">
    <source>
        <dbReference type="ARBA" id="ARBA00023242"/>
    </source>
</evidence>
<dbReference type="InterPro" id="IPR052035">
    <property type="entry name" value="ZnF_BED_domain_contain"/>
</dbReference>
<evidence type="ECO:0000313" key="8">
    <source>
        <dbReference type="EMBL" id="EXB70683.1"/>
    </source>
</evidence>
<dbReference type="GO" id="GO:0008270">
    <property type="term" value="F:zinc ion binding"/>
    <property type="evidence" value="ECO:0007669"/>
    <property type="project" value="UniProtKB-KW"/>
</dbReference>
<name>W9R5D5_9ROSA</name>
<evidence type="ECO:0000256" key="6">
    <source>
        <dbReference type="SAM" id="MobiDB-lite"/>
    </source>
</evidence>
<protein>
    <submittedName>
        <fullName evidence="8">Putative AC9 transposase</fullName>
    </submittedName>
</protein>
<feature type="compositionally biased region" description="Gly residues" evidence="6">
    <location>
        <begin position="56"/>
        <end position="66"/>
    </location>
</feature>
<gene>
    <name evidence="8" type="ORF">L484_023869</name>
</gene>
<dbReference type="eggNOG" id="KOG1121">
    <property type="taxonomic scope" value="Eukaryota"/>
</dbReference>
<dbReference type="AlphaFoldDB" id="W9R5D5"/>
<organism evidence="8 9">
    <name type="scientific">Morus notabilis</name>
    <dbReference type="NCBI Taxonomy" id="981085"/>
    <lineage>
        <taxon>Eukaryota</taxon>
        <taxon>Viridiplantae</taxon>
        <taxon>Streptophyta</taxon>
        <taxon>Embryophyta</taxon>
        <taxon>Tracheophyta</taxon>
        <taxon>Spermatophyta</taxon>
        <taxon>Magnoliopsida</taxon>
        <taxon>eudicotyledons</taxon>
        <taxon>Gunneridae</taxon>
        <taxon>Pentapetalae</taxon>
        <taxon>rosids</taxon>
        <taxon>fabids</taxon>
        <taxon>Rosales</taxon>
        <taxon>Moraceae</taxon>
        <taxon>Moreae</taxon>
        <taxon>Morus</taxon>
    </lineage>
</organism>
<keyword evidence="5" id="KW-0539">Nucleus</keyword>
<keyword evidence="3" id="KW-0863">Zinc-finger</keyword>
<comment type="subcellular location">
    <subcellularLocation>
        <location evidence="1">Nucleus</location>
    </subcellularLocation>
</comment>
<evidence type="ECO:0000256" key="4">
    <source>
        <dbReference type="ARBA" id="ARBA00022833"/>
    </source>
</evidence>
<feature type="region of interest" description="Disordered" evidence="6">
    <location>
        <begin position="31"/>
        <end position="78"/>
    </location>
</feature>
<proteinExistence type="predicted"/>
<dbReference type="Pfam" id="PF05699">
    <property type="entry name" value="Dimer_Tnp_hAT"/>
    <property type="match status" value="1"/>
</dbReference>
<dbReference type="GO" id="GO:0046983">
    <property type="term" value="F:protein dimerization activity"/>
    <property type="evidence" value="ECO:0007669"/>
    <property type="project" value="InterPro"/>
</dbReference>
<reference evidence="9" key="1">
    <citation type="submission" date="2013-01" db="EMBL/GenBank/DDBJ databases">
        <title>Draft Genome Sequence of a Mulberry Tree, Morus notabilis C.K. Schneid.</title>
        <authorList>
            <person name="He N."/>
            <person name="Zhao S."/>
        </authorList>
    </citation>
    <scope>NUCLEOTIDE SEQUENCE</scope>
</reference>
<dbReference type="InterPro" id="IPR012337">
    <property type="entry name" value="RNaseH-like_sf"/>
</dbReference>